<dbReference type="GeneID" id="84593194"/>
<proteinExistence type="predicted"/>
<sequence length="110" mass="12386">MHCKVDDETGRLTYRCHMGIVLTSQDKLLYDDLIPSRGVEETTPFLEGNDRKTFLSFARQMLAWLPEERKTALFIVKGKPAGGFCPMDIQHNIALLCTTEVSRSVTNAVP</sequence>
<evidence type="ECO:0000313" key="1">
    <source>
        <dbReference type="RefSeq" id="XP_059606519.1"/>
    </source>
</evidence>
<gene>
    <name evidence="1" type="ORF">An15g04450</name>
</gene>
<dbReference type="AlphaFoldDB" id="A0AAJ8BZ47"/>
<dbReference type="KEGG" id="ang:An15g04450"/>
<name>A0AAJ8BZ47_ASPNG</name>
<reference evidence="1" key="2">
    <citation type="submission" date="2025-08" db="UniProtKB">
        <authorList>
            <consortium name="RefSeq"/>
        </authorList>
    </citation>
    <scope>IDENTIFICATION</scope>
</reference>
<protein>
    <submittedName>
        <fullName evidence="1">Uncharacterized protein</fullName>
    </submittedName>
</protein>
<dbReference type="VEuPathDB" id="FungiDB:An15g04450"/>
<reference evidence="1" key="1">
    <citation type="submission" date="2025-02" db="EMBL/GenBank/DDBJ databases">
        <authorList>
            <consortium name="NCBI Genome Project"/>
        </authorList>
    </citation>
    <scope>NUCLEOTIDE SEQUENCE</scope>
</reference>
<dbReference type="RefSeq" id="XP_059606519.1">
    <property type="nucleotide sequence ID" value="XM_059744655.1"/>
</dbReference>
<accession>A0AAJ8BZ47</accession>
<organism evidence="1">
    <name type="scientific">Aspergillus niger</name>
    <dbReference type="NCBI Taxonomy" id="5061"/>
    <lineage>
        <taxon>Eukaryota</taxon>
        <taxon>Fungi</taxon>
        <taxon>Dikarya</taxon>
        <taxon>Ascomycota</taxon>
        <taxon>Pezizomycotina</taxon>
        <taxon>Eurotiomycetes</taxon>
        <taxon>Eurotiomycetidae</taxon>
        <taxon>Eurotiales</taxon>
        <taxon>Aspergillaceae</taxon>
        <taxon>Aspergillus</taxon>
        <taxon>Aspergillus subgen. Circumdati</taxon>
    </lineage>
</organism>